<evidence type="ECO:0000256" key="2">
    <source>
        <dbReference type="ARBA" id="ARBA00004123"/>
    </source>
</evidence>
<dbReference type="PANTHER" id="PTHR21077:SF5">
    <property type="entry name" value="CROSSOVER JUNCTION ENDONUCLEASE MMS4"/>
    <property type="match status" value="1"/>
</dbReference>
<feature type="region of interest" description="Disordered" evidence="13">
    <location>
        <begin position="51"/>
        <end position="101"/>
    </location>
</feature>
<keyword evidence="3" id="KW-0540">Nuclease</keyword>
<dbReference type="GO" id="GO:0006302">
    <property type="term" value="P:double-strand break repair"/>
    <property type="evidence" value="ECO:0007669"/>
    <property type="project" value="TreeGrafter"/>
</dbReference>
<feature type="compositionally biased region" description="Basic and acidic residues" evidence="13">
    <location>
        <begin position="219"/>
        <end position="271"/>
    </location>
</feature>
<evidence type="ECO:0000256" key="8">
    <source>
        <dbReference type="ARBA" id="ARBA00022842"/>
    </source>
</evidence>
<keyword evidence="5" id="KW-0255">Endonuclease</keyword>
<sequence length="625" mass="70368">MAGEDSDSDIECVYVSESNPPKARKQSPQDEAVTILSVTNDPPQLRRMVCRRSPSLDGSPPPREDWEVLFGSGSKSPTQSFFHAHSSSSDEINPADQPILLGSDESDLDIICVQDNSLSERQEKPSAITQPLFEDRIDETQPSTSRSDEENILQTVDVSLLSIQSQTSPDDFAQYSDHNTPSSSQNGLADVSMHSVSQDRGISNDGDNTAVSKKKKECSKKLSDGEVDAKEAKRLEKEAKKAEKEKEAERTKKEKEGKAQVRKEAKHQKEAEKLKKLALKEAYRPMQGGKKSLEHLKAHIPVPILDAIGRDVLSEVLEEIGTSLRYEEVDTEGPAASVVRWTRSYVTAEVESADQAVKMFTKEQHVEEKDVLIQIPKKELVAMVDTYKQLQLNHIVPIERESFISFQRKWKDRYPGNKLHFFVYGIENYFKNQLSNAVYGNNRPARAKQPRKSILDIHYQVTYADLDEAMIDFSCCTGGTIVQVESPKEYARLIISMHKSIAESVSKELKQQETALFDAISANTKTKGVFVSEDDDNGYRELWVRQLEQFSLVSRDVAITIVNLYPSPRLLAKAYDDCSTELQKEQLLEDVIIRRGTERRIGPKMSRLLYLSMCSENGEELLGDA</sequence>
<dbReference type="Proteomes" id="UP000186922">
    <property type="component" value="Unassembled WGS sequence"/>
</dbReference>
<keyword evidence="4" id="KW-0479">Metal-binding</keyword>
<name>A0A1D1V760_RAMVA</name>
<feature type="compositionally biased region" description="Polar residues" evidence="13">
    <location>
        <begin position="176"/>
        <end position="187"/>
    </location>
</feature>
<evidence type="ECO:0000256" key="4">
    <source>
        <dbReference type="ARBA" id="ARBA00022723"/>
    </source>
</evidence>
<dbReference type="EMBL" id="BDGG01000003">
    <property type="protein sequence ID" value="GAU95507.1"/>
    <property type="molecule type" value="Genomic_DNA"/>
</dbReference>
<evidence type="ECO:0000256" key="13">
    <source>
        <dbReference type="SAM" id="MobiDB-lite"/>
    </source>
</evidence>
<keyword evidence="11" id="KW-0539">Nucleus</keyword>
<dbReference type="InterPro" id="IPR042530">
    <property type="entry name" value="EME1/EME2_C"/>
</dbReference>
<organism evidence="14 15">
    <name type="scientific">Ramazzottius varieornatus</name>
    <name type="common">Water bear</name>
    <name type="synonym">Tardigrade</name>
    <dbReference type="NCBI Taxonomy" id="947166"/>
    <lineage>
        <taxon>Eukaryota</taxon>
        <taxon>Metazoa</taxon>
        <taxon>Ecdysozoa</taxon>
        <taxon>Tardigrada</taxon>
        <taxon>Eutardigrada</taxon>
        <taxon>Parachela</taxon>
        <taxon>Hypsibioidea</taxon>
        <taxon>Ramazzottiidae</taxon>
        <taxon>Ramazzottius</taxon>
    </lineage>
</organism>
<dbReference type="InterPro" id="IPR033310">
    <property type="entry name" value="Mms4/EME1/EME2"/>
</dbReference>
<dbReference type="Pfam" id="PF21292">
    <property type="entry name" value="EME1-MUS81_C"/>
    <property type="match status" value="1"/>
</dbReference>
<dbReference type="GO" id="GO:0046872">
    <property type="term" value="F:metal ion binding"/>
    <property type="evidence" value="ECO:0007669"/>
    <property type="project" value="UniProtKB-KW"/>
</dbReference>
<dbReference type="AlphaFoldDB" id="A0A1D1V760"/>
<evidence type="ECO:0000313" key="15">
    <source>
        <dbReference type="Proteomes" id="UP000186922"/>
    </source>
</evidence>
<comment type="subcellular location">
    <subcellularLocation>
        <location evidence="2">Nucleus</location>
    </subcellularLocation>
</comment>
<evidence type="ECO:0000256" key="7">
    <source>
        <dbReference type="ARBA" id="ARBA00022801"/>
    </source>
</evidence>
<evidence type="ECO:0000256" key="6">
    <source>
        <dbReference type="ARBA" id="ARBA00022763"/>
    </source>
</evidence>
<feature type="compositionally biased region" description="Polar residues" evidence="13">
    <location>
        <begin position="194"/>
        <end position="211"/>
    </location>
</feature>
<keyword evidence="8" id="KW-0460">Magnesium</keyword>
<evidence type="ECO:0000256" key="9">
    <source>
        <dbReference type="ARBA" id="ARBA00023172"/>
    </source>
</evidence>
<evidence type="ECO:0000256" key="10">
    <source>
        <dbReference type="ARBA" id="ARBA00023204"/>
    </source>
</evidence>
<protein>
    <recommendedName>
        <fullName evidence="16">ERCC4 domain-containing protein</fullName>
    </recommendedName>
</protein>
<keyword evidence="15" id="KW-1185">Reference proteome</keyword>
<evidence type="ECO:0000256" key="3">
    <source>
        <dbReference type="ARBA" id="ARBA00022722"/>
    </source>
</evidence>
<evidence type="ECO:0000313" key="14">
    <source>
        <dbReference type="EMBL" id="GAU95507.1"/>
    </source>
</evidence>
<dbReference type="GO" id="GO:0000712">
    <property type="term" value="P:resolution of meiotic recombination intermediates"/>
    <property type="evidence" value="ECO:0007669"/>
    <property type="project" value="TreeGrafter"/>
</dbReference>
<dbReference type="OrthoDB" id="343092at2759"/>
<keyword evidence="7" id="KW-0378">Hydrolase</keyword>
<dbReference type="PANTHER" id="PTHR21077">
    <property type="entry name" value="EME1 PROTEIN"/>
    <property type="match status" value="1"/>
</dbReference>
<dbReference type="GO" id="GO:0048476">
    <property type="term" value="C:Holliday junction resolvase complex"/>
    <property type="evidence" value="ECO:0007669"/>
    <property type="project" value="InterPro"/>
</dbReference>
<dbReference type="GO" id="GO:0031297">
    <property type="term" value="P:replication fork processing"/>
    <property type="evidence" value="ECO:0007669"/>
    <property type="project" value="TreeGrafter"/>
</dbReference>
<feature type="region of interest" description="Disordered" evidence="13">
    <location>
        <begin position="116"/>
        <end position="271"/>
    </location>
</feature>
<dbReference type="Gene3D" id="3.40.50.10130">
    <property type="match status" value="1"/>
</dbReference>
<keyword evidence="10" id="KW-0234">DNA repair</keyword>
<dbReference type="Gene3D" id="1.10.150.670">
    <property type="entry name" value="Crossover junction endonuclease EME1, DNA-binding domain"/>
    <property type="match status" value="1"/>
</dbReference>
<feature type="compositionally biased region" description="Polar residues" evidence="13">
    <location>
        <begin position="152"/>
        <end position="169"/>
    </location>
</feature>
<keyword evidence="9" id="KW-0233">DNA recombination</keyword>
<accession>A0A1D1V760</accession>
<evidence type="ECO:0000256" key="11">
    <source>
        <dbReference type="ARBA" id="ARBA00023242"/>
    </source>
</evidence>
<dbReference type="STRING" id="947166.A0A1D1V760"/>
<proteinExistence type="predicted"/>
<keyword evidence="12" id="KW-0469">Meiosis</keyword>
<dbReference type="GO" id="GO:0008821">
    <property type="term" value="F:crossover junction DNA endonuclease activity"/>
    <property type="evidence" value="ECO:0007669"/>
    <property type="project" value="TreeGrafter"/>
</dbReference>
<dbReference type="GO" id="GO:0031573">
    <property type="term" value="P:mitotic intra-S DNA damage checkpoint signaling"/>
    <property type="evidence" value="ECO:0007669"/>
    <property type="project" value="TreeGrafter"/>
</dbReference>
<reference evidence="14 15" key="1">
    <citation type="journal article" date="2016" name="Nat. Commun.">
        <title>Extremotolerant tardigrade genome and improved radiotolerance of human cultured cells by tardigrade-unique protein.</title>
        <authorList>
            <person name="Hashimoto T."/>
            <person name="Horikawa D.D."/>
            <person name="Saito Y."/>
            <person name="Kuwahara H."/>
            <person name="Kozuka-Hata H."/>
            <person name="Shin-I T."/>
            <person name="Minakuchi Y."/>
            <person name="Ohishi K."/>
            <person name="Motoyama A."/>
            <person name="Aizu T."/>
            <person name="Enomoto A."/>
            <person name="Kondo K."/>
            <person name="Tanaka S."/>
            <person name="Hara Y."/>
            <person name="Koshikawa S."/>
            <person name="Sagara H."/>
            <person name="Miura T."/>
            <person name="Yokobori S."/>
            <person name="Miyagawa K."/>
            <person name="Suzuki Y."/>
            <person name="Kubo T."/>
            <person name="Oyama M."/>
            <person name="Kohara Y."/>
            <person name="Fujiyama A."/>
            <person name="Arakawa K."/>
            <person name="Katayama T."/>
            <person name="Toyoda A."/>
            <person name="Kunieda T."/>
        </authorList>
    </citation>
    <scope>NUCLEOTIDE SEQUENCE [LARGE SCALE GENOMIC DNA]</scope>
    <source>
        <strain evidence="14 15">YOKOZUNA-1</strain>
    </source>
</reference>
<keyword evidence="6" id="KW-0227">DNA damage</keyword>
<feature type="compositionally biased region" description="Polar residues" evidence="13">
    <location>
        <begin position="73"/>
        <end position="91"/>
    </location>
</feature>
<evidence type="ECO:0000256" key="1">
    <source>
        <dbReference type="ARBA" id="ARBA00001946"/>
    </source>
</evidence>
<dbReference type="GO" id="GO:0005634">
    <property type="term" value="C:nucleus"/>
    <property type="evidence" value="ECO:0007669"/>
    <property type="project" value="UniProtKB-SubCell"/>
</dbReference>
<comment type="cofactor">
    <cofactor evidence="1">
        <name>Mg(2+)</name>
        <dbReference type="ChEBI" id="CHEBI:18420"/>
    </cofactor>
</comment>
<evidence type="ECO:0008006" key="16">
    <source>
        <dbReference type="Google" id="ProtNLM"/>
    </source>
</evidence>
<comment type="caution">
    <text evidence="14">The sequence shown here is derived from an EMBL/GenBank/DDBJ whole genome shotgun (WGS) entry which is preliminary data.</text>
</comment>
<gene>
    <name evidence="14" type="primary">RvY_07111-1</name>
    <name evidence="14" type="synonym">RvY_07111.1</name>
    <name evidence="14" type="ORF">RvY_07111</name>
</gene>
<evidence type="ECO:0000256" key="12">
    <source>
        <dbReference type="ARBA" id="ARBA00023254"/>
    </source>
</evidence>
<evidence type="ECO:0000256" key="5">
    <source>
        <dbReference type="ARBA" id="ARBA00022759"/>
    </source>
</evidence>